<feature type="signal peptide" evidence="1">
    <location>
        <begin position="1"/>
        <end position="26"/>
    </location>
</feature>
<protein>
    <recommendedName>
        <fullName evidence="4">Secreted protein</fullName>
    </recommendedName>
</protein>
<dbReference type="Proteomes" id="UP001183619">
    <property type="component" value="Unassembled WGS sequence"/>
</dbReference>
<proteinExistence type="predicted"/>
<organism evidence="2 3">
    <name type="scientific">Corynebacterium felinum</name>
    <dbReference type="NCBI Taxonomy" id="131318"/>
    <lineage>
        <taxon>Bacteria</taxon>
        <taxon>Bacillati</taxon>
        <taxon>Actinomycetota</taxon>
        <taxon>Actinomycetes</taxon>
        <taxon>Mycobacteriales</taxon>
        <taxon>Corynebacteriaceae</taxon>
        <taxon>Corynebacterium</taxon>
    </lineage>
</organism>
<evidence type="ECO:0000313" key="2">
    <source>
        <dbReference type="EMBL" id="MDR7356226.1"/>
    </source>
</evidence>
<feature type="chain" id="PRO_5045450199" description="Secreted protein" evidence="1">
    <location>
        <begin position="27"/>
        <end position="171"/>
    </location>
</feature>
<accession>A0ABU2BCZ4</accession>
<evidence type="ECO:0008006" key="4">
    <source>
        <dbReference type="Google" id="ProtNLM"/>
    </source>
</evidence>
<evidence type="ECO:0000256" key="1">
    <source>
        <dbReference type="SAM" id="SignalP"/>
    </source>
</evidence>
<keyword evidence="1" id="KW-0732">Signal</keyword>
<dbReference type="EMBL" id="JAVDYF010000001">
    <property type="protein sequence ID" value="MDR7356226.1"/>
    <property type="molecule type" value="Genomic_DNA"/>
</dbReference>
<dbReference type="RefSeq" id="WP_277104682.1">
    <property type="nucleotide sequence ID" value="NZ_BAAAJS010000007.1"/>
</dbReference>
<sequence>MTFARKIAAVAIAAGLAFSAQPAALAKDVKMPFPLGGTHTVNFHGNTVCHWPGGKGNSPVEQRFFVSAMDKDADPKQNLIYSFLPFNSAEVTWKNTTTGTTGSQVVRSNGREVAVNDIDTGIGNIEATYTVTRSLFPTLSPGSSFPWFSVTHTETITAPAINPVACENAPG</sequence>
<gene>
    <name evidence="2" type="ORF">J2S37_002764</name>
</gene>
<comment type="caution">
    <text evidence="2">The sequence shown here is derived from an EMBL/GenBank/DDBJ whole genome shotgun (WGS) entry which is preliminary data.</text>
</comment>
<keyword evidence="3" id="KW-1185">Reference proteome</keyword>
<reference evidence="2 3" key="1">
    <citation type="submission" date="2023-07" db="EMBL/GenBank/DDBJ databases">
        <title>Sequencing the genomes of 1000 actinobacteria strains.</title>
        <authorList>
            <person name="Klenk H.-P."/>
        </authorList>
    </citation>
    <scope>NUCLEOTIDE SEQUENCE [LARGE SCALE GENOMIC DNA]</scope>
    <source>
        <strain evidence="2 3">DSM 44508</strain>
    </source>
</reference>
<name>A0ABU2BCZ4_9CORY</name>
<evidence type="ECO:0000313" key="3">
    <source>
        <dbReference type="Proteomes" id="UP001183619"/>
    </source>
</evidence>